<evidence type="ECO:0000313" key="2">
    <source>
        <dbReference type="Proteomes" id="UP000649753"/>
    </source>
</evidence>
<sequence>MTTFPSADRQRQRIREGYQLFRRLRLGEKVTCSAAVAA</sequence>
<reference evidence="1" key="1">
    <citation type="submission" date="2020-10" db="EMBL/GenBank/DDBJ databases">
        <title>Sequencing the genomes of 1000 actinobacteria strains.</title>
        <authorList>
            <person name="Klenk H.-P."/>
        </authorList>
    </citation>
    <scope>NUCLEOTIDE SEQUENCE</scope>
    <source>
        <strain evidence="1">DSM 46832</strain>
    </source>
</reference>
<keyword evidence="2" id="KW-1185">Reference proteome</keyword>
<comment type="caution">
    <text evidence="1">The sequence shown here is derived from an EMBL/GenBank/DDBJ whole genome shotgun (WGS) entry which is preliminary data.</text>
</comment>
<dbReference type="AlphaFoldDB" id="A0A927RBL4"/>
<dbReference type="EMBL" id="JADBEB010000001">
    <property type="protein sequence ID" value="MBE1491821.1"/>
    <property type="molecule type" value="Genomic_DNA"/>
</dbReference>
<evidence type="ECO:0000313" key="1">
    <source>
        <dbReference type="EMBL" id="MBE1491821.1"/>
    </source>
</evidence>
<dbReference type="Proteomes" id="UP000649753">
    <property type="component" value="Unassembled WGS sequence"/>
</dbReference>
<accession>A0A927RBL4</accession>
<proteinExistence type="predicted"/>
<protein>
    <submittedName>
        <fullName evidence="1">Uncharacterized protein</fullName>
    </submittedName>
</protein>
<organism evidence="1 2">
    <name type="scientific">Plantactinospora soyae</name>
    <dbReference type="NCBI Taxonomy" id="1544732"/>
    <lineage>
        <taxon>Bacteria</taxon>
        <taxon>Bacillati</taxon>
        <taxon>Actinomycetota</taxon>
        <taxon>Actinomycetes</taxon>
        <taxon>Micromonosporales</taxon>
        <taxon>Micromonosporaceae</taxon>
        <taxon>Plantactinospora</taxon>
    </lineage>
</organism>
<name>A0A927RBL4_9ACTN</name>
<gene>
    <name evidence="1" type="ORF">H4W31_007459</name>
</gene>